<feature type="domain" description="L,D-TPase catalytic" evidence="10">
    <location>
        <begin position="4"/>
        <end position="160"/>
    </location>
</feature>
<keyword evidence="8 9" id="KW-0961">Cell wall biogenesis/degradation</keyword>
<proteinExistence type="inferred from homology"/>
<dbReference type="GO" id="GO:0018104">
    <property type="term" value="P:peptidoglycan-protein cross-linking"/>
    <property type="evidence" value="ECO:0007669"/>
    <property type="project" value="TreeGrafter"/>
</dbReference>
<dbReference type="Pfam" id="PF03734">
    <property type="entry name" value="YkuD"/>
    <property type="match status" value="1"/>
</dbReference>
<dbReference type="SUPFAM" id="SSF141523">
    <property type="entry name" value="L,D-transpeptidase catalytic domain-like"/>
    <property type="match status" value="1"/>
</dbReference>
<evidence type="ECO:0000313" key="11">
    <source>
        <dbReference type="EMBL" id="SDS37988.1"/>
    </source>
</evidence>
<name>A0A1H1RQJ9_9GAMM</name>
<keyword evidence="6 9" id="KW-0133">Cell shape</keyword>
<dbReference type="PROSITE" id="PS52029">
    <property type="entry name" value="LD_TPASE"/>
    <property type="match status" value="1"/>
</dbReference>
<evidence type="ECO:0000313" key="12">
    <source>
        <dbReference type="Proteomes" id="UP000243207"/>
    </source>
</evidence>
<evidence type="ECO:0000256" key="5">
    <source>
        <dbReference type="ARBA" id="ARBA00022801"/>
    </source>
</evidence>
<keyword evidence="5" id="KW-0378">Hydrolase</keyword>
<dbReference type="Proteomes" id="UP000243207">
    <property type="component" value="Chromosome I"/>
</dbReference>
<evidence type="ECO:0000256" key="7">
    <source>
        <dbReference type="ARBA" id="ARBA00022984"/>
    </source>
</evidence>
<dbReference type="PANTHER" id="PTHR30582:SF24">
    <property type="entry name" value="L,D-TRANSPEPTIDASE ERFK_SRFK-RELATED"/>
    <property type="match status" value="1"/>
</dbReference>
<evidence type="ECO:0000256" key="3">
    <source>
        <dbReference type="ARBA" id="ARBA00022676"/>
    </source>
</evidence>
<dbReference type="OrthoDB" id="9787225at2"/>
<keyword evidence="12" id="KW-1185">Reference proteome</keyword>
<evidence type="ECO:0000256" key="6">
    <source>
        <dbReference type="ARBA" id="ARBA00022960"/>
    </source>
</evidence>
<evidence type="ECO:0000256" key="9">
    <source>
        <dbReference type="PROSITE-ProRule" id="PRU01373"/>
    </source>
</evidence>
<sequence>MRLDWLHISIPHQRVTGFSAGEPVCSYDVSTALHGAGETEGSGCTPRGHHRVRARIGEGLPVRSVFVGRRPTGEVWSLELAQRYPRRDWILTRILWLCGEERGFNRGGQRDSQRRYIYLHGTGDDQPTGQPLSHGCIRLGNDDMLALFDMTPAGCAVFIDETEADPVSRLLSQSSETLS</sequence>
<dbReference type="GO" id="GO:0071555">
    <property type="term" value="P:cell wall organization"/>
    <property type="evidence" value="ECO:0007669"/>
    <property type="project" value="UniProtKB-UniRule"/>
</dbReference>
<comment type="pathway">
    <text evidence="1 9">Cell wall biogenesis; peptidoglycan biosynthesis.</text>
</comment>
<dbReference type="GO" id="GO:0016757">
    <property type="term" value="F:glycosyltransferase activity"/>
    <property type="evidence" value="ECO:0007669"/>
    <property type="project" value="UniProtKB-KW"/>
</dbReference>
<dbReference type="InterPro" id="IPR050979">
    <property type="entry name" value="LD-transpeptidase"/>
</dbReference>
<dbReference type="Gene3D" id="2.40.440.10">
    <property type="entry name" value="L,D-transpeptidase catalytic domain-like"/>
    <property type="match status" value="1"/>
</dbReference>
<dbReference type="PANTHER" id="PTHR30582">
    <property type="entry name" value="L,D-TRANSPEPTIDASE"/>
    <property type="match status" value="1"/>
</dbReference>
<keyword evidence="7 9" id="KW-0573">Peptidoglycan synthesis</keyword>
<dbReference type="GO" id="GO:0071972">
    <property type="term" value="F:peptidoglycan L,D-transpeptidase activity"/>
    <property type="evidence" value="ECO:0007669"/>
    <property type="project" value="TreeGrafter"/>
</dbReference>
<evidence type="ECO:0000256" key="8">
    <source>
        <dbReference type="ARBA" id="ARBA00023316"/>
    </source>
</evidence>
<evidence type="ECO:0000256" key="4">
    <source>
        <dbReference type="ARBA" id="ARBA00022679"/>
    </source>
</evidence>
<dbReference type="GO" id="GO:0008360">
    <property type="term" value="P:regulation of cell shape"/>
    <property type="evidence" value="ECO:0007669"/>
    <property type="project" value="UniProtKB-UniRule"/>
</dbReference>
<evidence type="ECO:0000256" key="1">
    <source>
        <dbReference type="ARBA" id="ARBA00004752"/>
    </source>
</evidence>
<reference evidence="12" key="1">
    <citation type="submission" date="2016-10" db="EMBL/GenBank/DDBJ databases">
        <authorList>
            <person name="Varghese N."/>
            <person name="Submissions S."/>
        </authorList>
    </citation>
    <scope>NUCLEOTIDE SEQUENCE [LARGE SCALE GENOMIC DNA]</scope>
    <source>
        <strain evidence="12">NRRL B-51270</strain>
    </source>
</reference>
<accession>A0A1H1RQJ9</accession>
<dbReference type="InterPro" id="IPR005490">
    <property type="entry name" value="LD_TPept_cat_dom"/>
</dbReference>
<dbReference type="EMBL" id="LT629736">
    <property type="protein sequence ID" value="SDS37988.1"/>
    <property type="molecule type" value="Genomic_DNA"/>
</dbReference>
<evidence type="ECO:0000259" key="10">
    <source>
        <dbReference type="PROSITE" id="PS52029"/>
    </source>
</evidence>
<dbReference type="RefSeq" id="WP_093392564.1">
    <property type="nucleotide sequence ID" value="NZ_LT629736.1"/>
</dbReference>
<dbReference type="AlphaFoldDB" id="A0A1H1RQJ9"/>
<feature type="active site" description="Nucleophile" evidence="9">
    <location>
        <position position="136"/>
    </location>
</feature>
<organism evidence="11 12">
    <name type="scientific">Halopseudomonas xinjiangensis</name>
    <dbReference type="NCBI Taxonomy" id="487184"/>
    <lineage>
        <taxon>Bacteria</taxon>
        <taxon>Pseudomonadati</taxon>
        <taxon>Pseudomonadota</taxon>
        <taxon>Gammaproteobacteria</taxon>
        <taxon>Pseudomonadales</taxon>
        <taxon>Pseudomonadaceae</taxon>
        <taxon>Halopseudomonas</taxon>
    </lineage>
</organism>
<dbReference type="CDD" id="cd16913">
    <property type="entry name" value="YkuD_like"/>
    <property type="match status" value="1"/>
</dbReference>
<dbReference type="InterPro" id="IPR038063">
    <property type="entry name" value="Transpep_catalytic_dom"/>
</dbReference>
<dbReference type="STRING" id="487184.SAMN05216421_1418"/>
<keyword evidence="4" id="KW-0808">Transferase</keyword>
<gene>
    <name evidence="11" type="ORF">SAMN05216421_1418</name>
</gene>
<dbReference type="UniPathway" id="UPA00219"/>
<protein>
    <submittedName>
        <fullName evidence="11">L,D-transpeptidase catalytic domain</fullName>
    </submittedName>
</protein>
<evidence type="ECO:0000256" key="2">
    <source>
        <dbReference type="ARBA" id="ARBA00005992"/>
    </source>
</evidence>
<keyword evidence="3" id="KW-0328">Glycosyltransferase</keyword>
<feature type="active site" description="Proton donor/acceptor" evidence="9">
    <location>
        <position position="120"/>
    </location>
</feature>
<dbReference type="GO" id="GO:0005576">
    <property type="term" value="C:extracellular region"/>
    <property type="evidence" value="ECO:0007669"/>
    <property type="project" value="TreeGrafter"/>
</dbReference>
<comment type="similarity">
    <text evidence="2">Belongs to the YkuD family.</text>
</comment>